<dbReference type="InterPro" id="IPR004005">
    <property type="entry name" value="Calicivirus_coat"/>
</dbReference>
<evidence type="ECO:0000256" key="16">
    <source>
        <dbReference type="ARBA" id="ARBA00022807"/>
    </source>
</evidence>
<dbReference type="GO" id="GO:0004197">
    <property type="term" value="F:cysteine-type endopeptidase activity"/>
    <property type="evidence" value="ECO:0007669"/>
    <property type="project" value="InterPro"/>
</dbReference>
<dbReference type="GO" id="GO:0030430">
    <property type="term" value="C:host cell cytoplasm"/>
    <property type="evidence" value="ECO:0007669"/>
    <property type="project" value="UniProtKB-SubCell"/>
</dbReference>
<dbReference type="GO" id="GO:0003723">
    <property type="term" value="F:RNA binding"/>
    <property type="evidence" value="ECO:0007669"/>
    <property type="project" value="InterPro"/>
</dbReference>
<evidence type="ECO:0000256" key="6">
    <source>
        <dbReference type="ARBA" id="ARBA00022553"/>
    </source>
</evidence>
<dbReference type="GO" id="GO:0046718">
    <property type="term" value="P:symbiont entry into host cell"/>
    <property type="evidence" value="ECO:0007669"/>
    <property type="project" value="UniProtKB-KW"/>
</dbReference>
<keyword evidence="9" id="KW-0645">Protease</keyword>
<evidence type="ECO:0000256" key="19">
    <source>
        <dbReference type="ARBA" id="ARBA00022953"/>
    </source>
</evidence>
<dbReference type="Gene3D" id="2.60.120.20">
    <property type="match status" value="3"/>
</dbReference>
<protein>
    <recommendedName>
        <fullName evidence="3">Genome polyprotein</fullName>
    </recommendedName>
</protein>
<dbReference type="GO" id="GO:0006351">
    <property type="term" value="P:DNA-templated transcription"/>
    <property type="evidence" value="ECO:0007669"/>
    <property type="project" value="InterPro"/>
</dbReference>
<evidence type="ECO:0000259" key="25">
    <source>
        <dbReference type="PROSITE" id="PS51874"/>
    </source>
</evidence>
<dbReference type="PROSITE" id="PS50507">
    <property type="entry name" value="RDRP_SSRNA_POS"/>
    <property type="match status" value="1"/>
</dbReference>
<keyword evidence="5" id="KW-0191">Covalent protein-RNA linkage</keyword>
<dbReference type="Pfam" id="PF00915">
    <property type="entry name" value="Calici_coat"/>
    <property type="match status" value="1"/>
</dbReference>
<dbReference type="Gene3D" id="2.40.10.10">
    <property type="entry name" value="Trypsin-like serine proteases"/>
    <property type="match status" value="1"/>
</dbReference>
<dbReference type="GO" id="GO:0003968">
    <property type="term" value="F:RNA-directed RNA polymerase activity"/>
    <property type="evidence" value="ECO:0007669"/>
    <property type="project" value="UniProtKB-KW"/>
</dbReference>
<keyword evidence="18" id="KW-0946">Virion</keyword>
<evidence type="ECO:0000256" key="5">
    <source>
        <dbReference type="ARBA" id="ARBA00022520"/>
    </source>
</evidence>
<dbReference type="InterPro" id="IPR014872">
    <property type="entry name" value="Dicistrovirus_capsid-polyPr_C"/>
</dbReference>
<feature type="domain" description="RdRp catalytic" evidence="23">
    <location>
        <begin position="2687"/>
        <end position="2823"/>
    </location>
</feature>
<keyword evidence="17" id="KW-0067">ATP-binding</keyword>
<dbReference type="PROSITE" id="PS51218">
    <property type="entry name" value="SF3_HELICASE_2"/>
    <property type="match status" value="1"/>
</dbReference>
<dbReference type="Pfam" id="PF08762">
    <property type="entry name" value="CRPV_capsid"/>
    <property type="match status" value="1"/>
</dbReference>
<dbReference type="InterPro" id="IPR000605">
    <property type="entry name" value="Helicase_SF3_ssDNA/RNA_vir"/>
</dbReference>
<dbReference type="Pfam" id="PF12381">
    <property type="entry name" value="Peptidase_C3G"/>
    <property type="match status" value="1"/>
</dbReference>
<accession>A0A5B8XB29</accession>
<dbReference type="PROSITE" id="PS51874">
    <property type="entry name" value="PCV_3C_PRO"/>
    <property type="match status" value="1"/>
</dbReference>
<evidence type="ECO:0000256" key="3">
    <source>
        <dbReference type="ARBA" id="ARBA00020107"/>
    </source>
</evidence>
<dbReference type="InterPro" id="IPR007094">
    <property type="entry name" value="RNA-dir_pol_PSvirus"/>
</dbReference>
<proteinExistence type="predicted"/>
<dbReference type="Gene3D" id="3.30.70.270">
    <property type="match status" value="1"/>
</dbReference>
<evidence type="ECO:0000256" key="8">
    <source>
        <dbReference type="ARBA" id="ARBA00022581"/>
    </source>
</evidence>
<dbReference type="Pfam" id="PF00680">
    <property type="entry name" value="RdRP_1"/>
    <property type="match status" value="1"/>
</dbReference>
<dbReference type="SUPFAM" id="SSF56672">
    <property type="entry name" value="DNA/RNA polymerases"/>
    <property type="match status" value="1"/>
</dbReference>
<dbReference type="InterPro" id="IPR029053">
    <property type="entry name" value="Viral_coat"/>
</dbReference>
<dbReference type="GO" id="GO:0019028">
    <property type="term" value="C:viral capsid"/>
    <property type="evidence" value="ECO:0007669"/>
    <property type="project" value="UniProtKB-KW"/>
</dbReference>
<evidence type="ECO:0000256" key="13">
    <source>
        <dbReference type="ARBA" id="ARBA00022801"/>
    </source>
</evidence>
<dbReference type="GO" id="GO:0019062">
    <property type="term" value="P:virion attachment to host cell"/>
    <property type="evidence" value="ECO:0007669"/>
    <property type="project" value="UniProtKB-KW"/>
</dbReference>
<evidence type="ECO:0000259" key="23">
    <source>
        <dbReference type="PROSITE" id="PS50507"/>
    </source>
</evidence>
<dbReference type="InterPro" id="IPR033703">
    <property type="entry name" value="Rhv-like"/>
</dbReference>
<dbReference type="InterPro" id="IPR001205">
    <property type="entry name" value="RNA-dir_pol_C"/>
</dbReference>
<dbReference type="InterPro" id="IPR014759">
    <property type="entry name" value="Helicase_SF3_ssRNA_vir"/>
</dbReference>
<evidence type="ECO:0000256" key="9">
    <source>
        <dbReference type="ARBA" id="ARBA00022670"/>
    </source>
</evidence>
<keyword evidence="10" id="KW-0808">Transferase</keyword>
<keyword evidence="13" id="KW-0378">Hydrolase</keyword>
<reference evidence="26" key="1">
    <citation type="journal article" date="2019" name="Virology">
        <title>Identification of diverse arthropod associated viruses in native Australian fleas.</title>
        <authorList>
            <person name="Harvey E."/>
            <person name="Rose K."/>
            <person name="Eden J.S."/>
            <person name="Lawrence A."/>
            <person name="Doggett S.L."/>
            <person name="Holmes E.C."/>
        </authorList>
    </citation>
    <scope>NUCLEOTIDE SEQUENCE</scope>
    <source>
        <strain evidence="26">AFV6</strain>
    </source>
</reference>
<organism evidence="26">
    <name type="scientific">Watson virus</name>
    <dbReference type="NCBI Taxonomy" id="2600333"/>
    <lineage>
        <taxon>Viruses</taxon>
        <taxon>Riboviria</taxon>
        <taxon>Orthornavirae</taxon>
        <taxon>Pisuviricota</taxon>
        <taxon>Pisoniviricetes</taxon>
        <taxon>Picornavirales</taxon>
        <taxon>Picornaviridae</taxon>
    </lineage>
</organism>
<dbReference type="GO" id="GO:0005524">
    <property type="term" value="F:ATP binding"/>
    <property type="evidence" value="ECO:0007669"/>
    <property type="project" value="UniProtKB-KW"/>
</dbReference>
<keyword evidence="21" id="KW-1160">Virus entry into host cell</keyword>
<keyword evidence="20" id="KW-1035">Host cytoplasm</keyword>
<evidence type="ECO:0000256" key="11">
    <source>
        <dbReference type="ARBA" id="ARBA00022695"/>
    </source>
</evidence>
<sequence length="2953" mass="338777">MASFKVIQSRDYLQEEIERLENLLDFHLSLKKTCLVFIETISWCNKLRDICIKLDVVRTDLRDFKAREDQWIEFNALKDHEYELDQARLLEQYKLPDISVYATENLYDILDNEECNISYDEVDFIPKFDILTRPRKFDTYVNDWQYSKDYFRKQAIRDTNLLSKLKSLINILSFNRKTKNLVPYFNDFVIQELDLSVLFVKPYNWKSAMAILEYKRNNIHLLKSTELPIEMEEVRSDEFSVFDPDEIQLVKFTKDSNVENQMDNEGTHGDCEDLNVDKKENVVITSHTDESVSDPIDVSVGKWERLCSSQVVQEYTQLMSRWQRYDTFRWNTSQAVNTELVSIEIFKDLITKFSDSPNCILFKQYAYFRSDVEIKIVVNSNRFQIGSLMGYFYYGAKLDNYFKDRNNVYSASQISHVVIDAANSSDGILKIPYRHYKPLSSTISRGDDKEVMNIGLFKLLVLNELQTTDTSNINVDVSIFYRFVNPSFHGMKPRTIENQMLGVKAIVNDTANLLNQVFPDPQRDNPSDIRPAQSMIPWSAHSWSLGDKISEPINPLRLQATGNTPHPPGTLPSEPEMSIDYIKQIYGLFSIIKWETSQVSGTILTKIPFSPILDIYPTTTVKNPDAYDALIMPPVSVLSQLFAYWRGSLNYKLDFISSFVHTGRLIVSYLPRAVLSRDPTLPELTACDHIIIDLRDEKQVSYTCHFLSDKPWWPRRSVSNSATETYPPGYIYIAVMNQLTNTTAVTDRVYINMYLRAGVDFELHVPCAPKIGLSFNTKIKKSSDTLCTYLPSYGPPNTGLYIGSWHTISGKLTLRYGTASDQITQFDKKYLLDKVYKLVGDKDLIYYRGGVKVSMPYLVLYTDLTYVYGAPFSTYDKANNFKSIILRSKYELKPEAIPYMEAGDGKDGDWATGVVHYWNAVTSLDGFNLIEAQAGEERDSNCGTNVAIHSNILSTNNGLYTFGEQISSLKQLIRRYQPYAHVLTPDSSTGYYRSLVEIPLLPQGLDLEFGDNSNYVNMLRDGPIPIIASGYRFYRGSMRLRILFDGSSDAVCWLQHKPDVQLKRLVPRTISNKDDIDSYFNPGYAYLIQDTSINRIMEVEIPFYLPGQFGMLQRPNLDITEDATHYSLGVLNIGTEKYRSKDMSTVRGAVQVFYSCGDDMSFSVFQGYPPMVDLSIFVPKVENQMMKYFKEKCSDKMADVAVDAIDKTKERLLKNDNVQDDATASSISDLIKTHVPELTGEKRMLIVHMFTNLVHSLLNPDVKTLAWSFASILVSCGLLAMTYLQKICNNFLKLFTKWTDKDDKKEEASTSKSSKKSAKGKVQSQADVDQPEAALVSTMIAGMLALVGASNKPIPKTIPDFASYLYDGMPKFTLTANGLFTFLKNNIKMLKNVWYWLVAKFNKDYIIYAELDNATEDVILFIKQIQWCLDSSNSDKVETDLNATAKVYKLANIAQSYLAKRAVSSVQKTMPIFDNYCRKIIELKDKLVAKKKSPPVRFEPYVLCFVGHSNIGKSHMSRCVLNNLLDSIDYKCNSERIYVRNPANAYWNGCVNQPACLFDDYLNITDNFIALPSIGELYALKSKAVFNPPMAAIPEKELRYNPLLVCLLMNKSFPALTGVAYPEAFYRRRDLMWHVEIKSQYIGIHPRHLSSDVKKHYKHLTFYRYLKPGAMDAQERQYDKEHPCSYGEMLAESCKLFNEYFLEECEQYNSAISEIAAHLPDPTETVDEHLKSLENTVKRINQDRSPNDVEEINRLMKIAKEREYRCDLSNFVNKKILTKKCDELKQIQKEHKDKINKRSLLNEISMLMTTYHGSADVEFRSKTMEKVELLRKKYQELFKETPEDFFTTKLNDIDFSSDGDKPAQASSSNNIQDQISVEVIPESMSLIDLTEDSETEEAEDCIKWAKPPIIEEQGMDYIIGTPNNLSPQPGETCVKYKGLPLCGCVYMLQFANMFDYTYYKNVNGFIYRGAFKCHKNGAVVKISTEPCEANCVFKLSEVETVTLLSKLNKTRTIITVADQYLDKTWLALKKCYQSENDVVDVLSGKKVVLTTPEEIDNEIEKEVADKCWFQKLWEKLPAWGTIFGWICKIGLIVGALAGVVSFFTSIVKNSCESKSKIKETAYKEKYFDNNIVRENEVSITLAKQWTDIHNDFRDTSQQESYTTGTIGAKANKKIPIAKPKAQACAQQEDVIFKYIKRNTFWLSLEFETETGYDSRLFRCLGLVGKYFLFLDHYYNFMKSKPNAKLFYIQQGMYIEIPLSVVNQNIQTLTNSTFMIGKMHKTIPHFANIIKLMIKQEASGNIAPQAKLYEYKLNSDREFMMQIHHIDRIYRQDRLEVNNDDGSVSRIGANYEYPVSGRGVCGSVLVSSSNMNAPILGIHVAGIKNGIEGYAEALVYESFSFLLNSTTVIEENSYDHMLVDKRPKLNLDGNILQLGVVDKRYAQHVSEKSRIIPTENHGILTPVTYDIPVLSAKDNRIKNAPFSPLLEGCKHHTNPCKDMNLDYVIMATDHLENKLLTYVQPQRLQIGKLSILDAIDGFHENVLYEPMVMDTSEGFPWILDRPPGVSNKSWLFDRTLTPTGFITNAINDNLLSEILRKEDLRKNNIIPATIFSDCLKDAKLPLEKVLSPGKTRIFSICPVDFTIAIRQYTYDFVVAYQYNRIKTEHAVGIDIYSRETHKMVEYMLEYGNNMICGDYSKFGDQLYAICIHKVFKIILNWYIKYGVIDVEEYTAVMKIFSYEVSNAIHLVLDLLYQCVGGMPSGNPITVIINSMVNSLYIRIAWISIMVNQSLYDYLSLTVFDENVRMITYGDDLWISVKDDFRELFNTLTLMDHFAKYNIKFTNALKDGNMIKYAPLTDSSVTFLKCTFRKHDYNGLWVANMEKRVIEETCNWCWNTNRDVRESSLTACSAMLELAYSMGREYHTNLRSRVLSYWQSKGVYLSVPTWDEIDLRIYS</sequence>
<evidence type="ECO:0000256" key="7">
    <source>
        <dbReference type="ARBA" id="ARBA00022561"/>
    </source>
</evidence>
<keyword evidence="19" id="KW-0693">Viral RNA replication</keyword>
<evidence type="ECO:0000313" key="26">
    <source>
        <dbReference type="EMBL" id="QED21508.1"/>
    </source>
</evidence>
<evidence type="ECO:0000256" key="1">
    <source>
        <dbReference type="ARBA" id="ARBA00004192"/>
    </source>
</evidence>
<evidence type="ECO:0000256" key="21">
    <source>
        <dbReference type="ARBA" id="ARBA00023296"/>
    </source>
</evidence>
<dbReference type="SUPFAM" id="SSF50494">
    <property type="entry name" value="Trypsin-like serine proteases"/>
    <property type="match status" value="1"/>
</dbReference>
<keyword evidence="15" id="KW-0347">Helicase</keyword>
<dbReference type="InterPro" id="IPR043504">
    <property type="entry name" value="Peptidase_S1_PA_chymotrypsin"/>
</dbReference>
<dbReference type="InterPro" id="IPR043502">
    <property type="entry name" value="DNA/RNA_pol_sf"/>
</dbReference>
<comment type="subcellular location">
    <subcellularLocation>
        <location evidence="1">Host cytoplasm</location>
    </subcellularLocation>
    <subcellularLocation>
        <location evidence="2">Virion</location>
    </subcellularLocation>
</comment>
<dbReference type="InterPro" id="IPR009003">
    <property type="entry name" value="Peptidase_S1_PA"/>
</dbReference>
<keyword evidence="8" id="KW-0945">Host-virus interaction</keyword>
<keyword evidence="12" id="KW-0547">Nucleotide-binding</keyword>
<evidence type="ECO:0000256" key="17">
    <source>
        <dbReference type="ARBA" id="ARBA00022840"/>
    </source>
</evidence>
<keyword evidence="4" id="KW-0696">RNA-directed RNA polymerase</keyword>
<feature type="domain" description="SF3 helicase" evidence="24">
    <location>
        <begin position="1478"/>
        <end position="1650"/>
    </location>
</feature>
<keyword evidence="16" id="KW-0788">Thiol protease</keyword>
<dbReference type="InterPro" id="IPR044067">
    <property type="entry name" value="PCV_3C_PRO"/>
</dbReference>
<evidence type="ECO:0000256" key="12">
    <source>
        <dbReference type="ARBA" id="ARBA00022741"/>
    </source>
</evidence>
<dbReference type="SUPFAM" id="SSF88633">
    <property type="entry name" value="Positive stranded ssRNA viruses"/>
    <property type="match status" value="3"/>
</dbReference>
<dbReference type="InterPro" id="IPR024387">
    <property type="entry name" value="Pept_C3G_Picornavir"/>
</dbReference>
<evidence type="ECO:0000256" key="20">
    <source>
        <dbReference type="ARBA" id="ARBA00023200"/>
    </source>
</evidence>
<evidence type="ECO:0000256" key="15">
    <source>
        <dbReference type="ARBA" id="ARBA00022806"/>
    </source>
</evidence>
<feature type="domain" description="Peptidase C3" evidence="25">
    <location>
        <begin position="2182"/>
        <end position="2398"/>
    </location>
</feature>
<evidence type="ECO:0000256" key="14">
    <source>
        <dbReference type="ARBA" id="ARBA00022804"/>
    </source>
</evidence>
<keyword evidence="14" id="KW-1161">Viral attachment to host cell</keyword>
<dbReference type="CDD" id="cd00205">
    <property type="entry name" value="rhv_like"/>
    <property type="match status" value="2"/>
</dbReference>
<evidence type="ECO:0000256" key="2">
    <source>
        <dbReference type="ARBA" id="ARBA00004328"/>
    </source>
</evidence>
<dbReference type="GO" id="GO:0039694">
    <property type="term" value="P:viral RNA genome replication"/>
    <property type="evidence" value="ECO:0007669"/>
    <property type="project" value="InterPro"/>
</dbReference>
<dbReference type="GO" id="GO:0003724">
    <property type="term" value="F:RNA helicase activity"/>
    <property type="evidence" value="ECO:0007669"/>
    <property type="project" value="InterPro"/>
</dbReference>
<dbReference type="CDD" id="cd23169">
    <property type="entry name" value="ps-ssRNAv-Picornavirales"/>
    <property type="match status" value="1"/>
</dbReference>
<dbReference type="GO" id="GO:0006508">
    <property type="term" value="P:proteolysis"/>
    <property type="evidence" value="ECO:0007669"/>
    <property type="project" value="UniProtKB-KW"/>
</dbReference>
<evidence type="ECO:0000256" key="4">
    <source>
        <dbReference type="ARBA" id="ARBA00022484"/>
    </source>
</evidence>
<keyword evidence="6" id="KW-0597">Phosphoprotein</keyword>
<keyword evidence="11" id="KW-0548">Nucleotidyltransferase</keyword>
<dbReference type="EMBL" id="MN167484">
    <property type="protein sequence ID" value="QED21508.1"/>
    <property type="molecule type" value="Genomic_RNA"/>
</dbReference>
<evidence type="ECO:0000259" key="24">
    <source>
        <dbReference type="PROSITE" id="PS51218"/>
    </source>
</evidence>
<dbReference type="InterPro" id="IPR043128">
    <property type="entry name" value="Rev_trsase/Diguanyl_cyclase"/>
</dbReference>
<evidence type="ECO:0000256" key="18">
    <source>
        <dbReference type="ARBA" id="ARBA00022844"/>
    </source>
</evidence>
<evidence type="ECO:0000256" key="22">
    <source>
        <dbReference type="SAM" id="MobiDB-lite"/>
    </source>
</evidence>
<keyword evidence="7" id="KW-0167">Capsid protein</keyword>
<evidence type="ECO:0000256" key="10">
    <source>
        <dbReference type="ARBA" id="ARBA00022679"/>
    </source>
</evidence>
<name>A0A5B8XB29_9PICO</name>
<feature type="region of interest" description="Disordered" evidence="22">
    <location>
        <begin position="1305"/>
        <end position="1325"/>
    </location>
</feature>
<dbReference type="Pfam" id="PF00910">
    <property type="entry name" value="RNA_helicase"/>
    <property type="match status" value="1"/>
</dbReference>